<proteinExistence type="predicted"/>
<feature type="region of interest" description="Disordered" evidence="1">
    <location>
        <begin position="1058"/>
        <end position="1144"/>
    </location>
</feature>
<evidence type="ECO:0000313" key="4">
    <source>
        <dbReference type="Proteomes" id="UP001176521"/>
    </source>
</evidence>
<keyword evidence="4" id="KW-1185">Reference proteome</keyword>
<reference evidence="3" key="1">
    <citation type="journal article" date="2023" name="PhytoFront">
        <title>Draft Genome Resources of Seven Strains of Tilletia horrida, Causal Agent of Kernel Smut of Rice.</title>
        <authorList>
            <person name="Khanal S."/>
            <person name="Antony Babu S."/>
            <person name="Zhou X.G."/>
        </authorList>
    </citation>
    <scope>NUCLEOTIDE SEQUENCE</scope>
    <source>
        <strain evidence="3">TX3</strain>
    </source>
</reference>
<feature type="region of interest" description="Disordered" evidence="1">
    <location>
        <begin position="776"/>
        <end position="861"/>
    </location>
</feature>
<dbReference type="GO" id="GO:0015095">
    <property type="term" value="F:magnesium ion transmembrane transporter activity"/>
    <property type="evidence" value="ECO:0007669"/>
    <property type="project" value="InterPro"/>
</dbReference>
<feature type="compositionally biased region" description="Low complexity" evidence="1">
    <location>
        <begin position="19"/>
        <end position="40"/>
    </location>
</feature>
<feature type="region of interest" description="Disordered" evidence="1">
    <location>
        <begin position="944"/>
        <end position="1006"/>
    </location>
</feature>
<comment type="caution">
    <text evidence="3">The sequence shown here is derived from an EMBL/GenBank/DDBJ whole genome shotgun (WGS) entry which is preliminary data.</text>
</comment>
<dbReference type="GO" id="GO:0016020">
    <property type="term" value="C:membrane"/>
    <property type="evidence" value="ECO:0007669"/>
    <property type="project" value="InterPro"/>
</dbReference>
<feature type="compositionally biased region" description="Basic and acidic residues" evidence="1">
    <location>
        <begin position="638"/>
        <end position="647"/>
    </location>
</feature>
<feature type="compositionally biased region" description="Basic residues" evidence="1">
    <location>
        <begin position="553"/>
        <end position="564"/>
    </location>
</feature>
<feature type="region of interest" description="Disordered" evidence="1">
    <location>
        <begin position="337"/>
        <end position="404"/>
    </location>
</feature>
<feature type="region of interest" description="Disordered" evidence="1">
    <location>
        <begin position="252"/>
        <end position="310"/>
    </location>
</feature>
<gene>
    <name evidence="3" type="ORF">OC842_004444</name>
</gene>
<dbReference type="CDD" id="cd12829">
    <property type="entry name" value="Alr1p-like"/>
    <property type="match status" value="1"/>
</dbReference>
<feature type="region of interest" description="Disordered" evidence="1">
    <location>
        <begin position="18"/>
        <end position="71"/>
    </location>
</feature>
<dbReference type="SUPFAM" id="SSF143865">
    <property type="entry name" value="CorA soluble domain-like"/>
    <property type="match status" value="1"/>
</dbReference>
<protein>
    <submittedName>
        <fullName evidence="3">Uncharacterized protein</fullName>
    </submittedName>
</protein>
<feature type="compositionally biased region" description="Polar residues" evidence="1">
    <location>
        <begin position="541"/>
        <end position="550"/>
    </location>
</feature>
<dbReference type="EMBL" id="JAPDMQ010000262">
    <property type="protein sequence ID" value="KAK0528802.1"/>
    <property type="molecule type" value="Genomic_DNA"/>
</dbReference>
<feature type="compositionally biased region" description="Low complexity" evidence="1">
    <location>
        <begin position="286"/>
        <end position="300"/>
    </location>
</feature>
<feature type="compositionally biased region" description="Basic and acidic residues" evidence="1">
    <location>
        <begin position="807"/>
        <end position="818"/>
    </location>
</feature>
<feature type="region of interest" description="Disordered" evidence="1">
    <location>
        <begin position="688"/>
        <end position="723"/>
    </location>
</feature>
<sequence>MAPFTARLAHWRTAVTPARLQQRQQQQQQQQQLQQQQQQQPLSSILIHGPGSVTGGRTSGQHDGNDADDEADDELNTYELASVQEQPGSPDTLTRTLAQVVPPIDPETGDRVLESDRAADDLGLPSLIAPEPTEATARVLEAARATRPGGGRGRPIKGTRAAAARAVAEAAQISYQAAAQSGHLPPATSLSAWQWPLSSSLVLAPFAYPPETPHEEIEMSPRLTTGPTSANINHLDGSLTDTHRTPGLPSVSFQNGAGEVPLTSVLRSPSGPGPRPASNLLHPTFGAATADATGTSAGPARLHFAPEQRRVRRKDLPPAFEVGDTYRGLDAYVLESRERRKAEREGKSKRRSRRRGGAAGSSSRGKGSRSSSLGDGASTASGWSSSSSSSSSNSTDSTSSGEGHGLTIARLRAFFGDASSSSSSSSSSDTDSDTSSTSTDDISGTGSRWTDASSTSSSSSSSSASGRSSRSGFSLSLSRVRSNISNVGGRRRRFSFTSRGPPGATDSASVLSGVGGAGGRSTGAGAGTDPAGRTPRIQPGPDTSQQNRTGQQSKHHRRHKRQLRKNREIQRRRQRAARKQMQKFESSARKAGLLPPKPSKSARNKARLAKQLAGGVTEWTLYTPVPLPVSTTRRGLKRREGDSHWDHDETDMAMADSDKGGPTASSSMALERPILKRAATAQAVMYDADTPPGSGSGMPQRHHHHHHHHHHRHGHEPVSENEPKEQVLHTISFLAVKDRLYALRHHIRQRDHVGGDLGMLSSSAILEDPRRMRGRADAVATGAGLRHAAGTATHPGSPNLTGTSKTTKIEMPSKKAELVRAASTAEVQKPEMTNKPAAQPVSLPRDSSFPSSSSAEPNHLLTGIDPIESSVLDVGGPTVLLDPSPLPPRPGGRRRAASIVQSFILELEDGDLALPPPALELEGDSGVTIPGAAATRAGMTLETSVAESGAASSSSPVTTRSRRLSMFSTGSRARSKALKRPRRGTVGTADASGASQLGRSPPEDSENAIAALESDDSASDRFDFAADERRTGWHMSDVPLTPLVWRRETTKFWSAFERQHRQRERSGSSAVAMAAGTGGLSQDRRRRIETEGGGVPLRERAGTVTGTGMGMGIGTETQMQLHSRSQSGAGGAPPLPPLPRALPPLSPFSALEELRSRRVAPMGLEERLRAGVEMGREGSQDAARQAGLRPSLALGTDLSTSMSASTSTVRRKAPTPLALAKSPLGASFERAEKGGTGAAPAPGSGSGSVSPPQEGVPVEPQGMFESELAGAFASRAAEDLTASQFITPPSSGDGTGSSKPSVGAWWLDVKCPTYSDMKDLSKLFPLHPLTVEDILQQDPREKVEVFEKLGYYFITIRAIDETYFRMNADDAEDGKPRINLLSGVPGKDGIEGVSVGAVNLYLVVFSHGLITFHFEEMSKHTTRVLKRLMDLSQTMDFTADWIAHGLMDSLVDAFFPLLALVESEVAEFEEIVELDPKVEHNPMDPRYRHSKPMDERARAWRKLFSGERRELIKLRPFKARHASAEEKEKKAKVNHQTELLRRMATVRKIVTGLTRLLAPKSESVVSLRKRYMELSAMSIGAPRASRTEVSIHMGDLHDHIVTLLTQLHQSDDRLNDTHADYLSVVSIKNRQSRQRADRSLVGLVTVTLTAVLCTFWTSLWSFNVLIPMNEHGSHDYLLFALVVGTMGIITVSLQVYVRHLWVQAKKRQDKRTAKR</sequence>
<evidence type="ECO:0000256" key="2">
    <source>
        <dbReference type="SAM" id="Phobius"/>
    </source>
</evidence>
<keyword evidence="2" id="KW-0812">Transmembrane</keyword>
<feature type="compositionally biased region" description="Basic residues" evidence="1">
    <location>
        <begin position="700"/>
        <end position="714"/>
    </location>
</feature>
<feature type="transmembrane region" description="Helical" evidence="2">
    <location>
        <begin position="1393"/>
        <end position="1414"/>
    </location>
</feature>
<dbReference type="InterPro" id="IPR045861">
    <property type="entry name" value="CorA_cytoplasmic_dom"/>
</dbReference>
<dbReference type="Gene3D" id="1.20.58.340">
    <property type="entry name" value="Magnesium transport protein CorA, transmembrane region"/>
    <property type="match status" value="1"/>
</dbReference>
<feature type="compositionally biased region" description="Basic residues" evidence="1">
    <location>
        <begin position="347"/>
        <end position="356"/>
    </location>
</feature>
<dbReference type="InterPro" id="IPR044089">
    <property type="entry name" value="Alr1-like"/>
</dbReference>
<feature type="compositionally biased region" description="Low complexity" evidence="1">
    <location>
        <begin position="944"/>
        <end position="959"/>
    </location>
</feature>
<feature type="region of interest" description="Disordered" evidence="1">
    <location>
        <begin position="632"/>
        <end position="666"/>
    </location>
</feature>
<feature type="compositionally biased region" description="Basic and acidic residues" evidence="1">
    <location>
        <begin position="337"/>
        <end position="346"/>
    </location>
</feature>
<feature type="compositionally biased region" description="Gly residues" evidence="1">
    <location>
        <begin position="513"/>
        <end position="526"/>
    </location>
</feature>
<feature type="compositionally biased region" description="Polar residues" evidence="1">
    <location>
        <begin position="794"/>
        <end position="806"/>
    </location>
</feature>
<keyword evidence="2" id="KW-0472">Membrane</keyword>
<keyword evidence="2" id="KW-1133">Transmembrane helix</keyword>
<feature type="compositionally biased region" description="Low complexity" evidence="1">
    <location>
        <begin position="360"/>
        <end position="400"/>
    </location>
</feature>
<feature type="compositionally biased region" description="Basic residues" evidence="1">
    <location>
        <begin position="572"/>
        <end position="581"/>
    </location>
</feature>
<feature type="compositionally biased region" description="Low complexity" evidence="1">
    <location>
        <begin position="1238"/>
        <end position="1257"/>
    </location>
</feature>
<feature type="transmembrane region" description="Helical" evidence="2">
    <location>
        <begin position="1640"/>
        <end position="1664"/>
    </location>
</feature>
<feature type="compositionally biased region" description="Low complexity" evidence="1">
    <location>
        <begin position="842"/>
        <end position="857"/>
    </location>
</feature>
<evidence type="ECO:0000256" key="1">
    <source>
        <dbReference type="SAM" id="MobiDB-lite"/>
    </source>
</evidence>
<evidence type="ECO:0000313" key="3">
    <source>
        <dbReference type="EMBL" id="KAK0528802.1"/>
    </source>
</evidence>
<feature type="region of interest" description="Disordered" evidence="1">
    <location>
        <begin position="417"/>
        <end position="608"/>
    </location>
</feature>
<name>A0AAN6JJJ6_9BASI</name>
<dbReference type="SUPFAM" id="SSF81995">
    <property type="entry name" value="beta-sandwich domain of Sec23/24"/>
    <property type="match status" value="1"/>
</dbReference>
<feature type="transmembrane region" description="Helical" evidence="2">
    <location>
        <begin position="1676"/>
        <end position="1697"/>
    </location>
</feature>
<feature type="compositionally biased region" description="Polar residues" evidence="1">
    <location>
        <begin position="1197"/>
        <end position="1208"/>
    </location>
</feature>
<feature type="region of interest" description="Disordered" evidence="1">
    <location>
        <begin position="1173"/>
        <end position="1257"/>
    </location>
</feature>
<feature type="compositionally biased region" description="Basic residues" evidence="1">
    <location>
        <begin position="973"/>
        <end position="983"/>
    </location>
</feature>
<dbReference type="Gene3D" id="3.30.460.20">
    <property type="entry name" value="CorA soluble domain-like"/>
    <property type="match status" value="1"/>
</dbReference>
<dbReference type="Proteomes" id="UP001176521">
    <property type="component" value="Unassembled WGS sequence"/>
</dbReference>
<feature type="compositionally biased region" description="Low complexity" evidence="1">
    <location>
        <begin position="419"/>
        <end position="482"/>
    </location>
</feature>
<dbReference type="PANTHER" id="PTHR21535">
    <property type="entry name" value="MAGNESIUM AND COBALT TRANSPORT PROTEIN/MITOCHONDRIAL IMPORT INNER MEMBRANE TRANSLOCASE SUBUNIT TIM8"/>
    <property type="match status" value="1"/>
</dbReference>
<dbReference type="PANTHER" id="PTHR21535:SF90">
    <property type="entry name" value="CORA METAL ION TRANSPORTER"/>
    <property type="match status" value="1"/>
</dbReference>
<dbReference type="GO" id="GO:0010961">
    <property type="term" value="P:intracellular magnesium ion homeostasis"/>
    <property type="evidence" value="ECO:0007669"/>
    <property type="project" value="TreeGrafter"/>
</dbReference>
<accession>A0AAN6JJJ6</accession>
<organism evidence="3 4">
    <name type="scientific">Tilletia horrida</name>
    <dbReference type="NCBI Taxonomy" id="155126"/>
    <lineage>
        <taxon>Eukaryota</taxon>
        <taxon>Fungi</taxon>
        <taxon>Dikarya</taxon>
        <taxon>Basidiomycota</taxon>
        <taxon>Ustilaginomycotina</taxon>
        <taxon>Exobasidiomycetes</taxon>
        <taxon>Tilletiales</taxon>
        <taxon>Tilletiaceae</taxon>
        <taxon>Tilletia</taxon>
    </lineage>
</organism>
<feature type="compositionally biased region" description="Pro residues" evidence="1">
    <location>
        <begin position="1133"/>
        <end position="1144"/>
    </location>
</feature>